<proteinExistence type="predicted"/>
<dbReference type="OrthoDB" id="5832087at2759"/>
<protein>
    <submittedName>
        <fullName evidence="1 3">Uncharacterized protein</fullName>
    </submittedName>
</protein>
<dbReference type="Proteomes" id="UP000050761">
    <property type="component" value="Unassembled WGS sequence"/>
</dbReference>
<reference evidence="3" key="2">
    <citation type="submission" date="2019-09" db="UniProtKB">
        <authorList>
            <consortium name="WormBaseParasite"/>
        </authorList>
    </citation>
    <scope>IDENTIFICATION</scope>
</reference>
<dbReference type="AlphaFoldDB" id="A0A183GA43"/>
<gene>
    <name evidence="1" type="ORF">HPBE_LOCUS18851</name>
</gene>
<evidence type="ECO:0000313" key="2">
    <source>
        <dbReference type="Proteomes" id="UP000050761"/>
    </source>
</evidence>
<dbReference type="EMBL" id="UZAH01030960">
    <property type="protein sequence ID" value="VDP13149.1"/>
    <property type="molecule type" value="Genomic_DNA"/>
</dbReference>
<dbReference type="WBParaSite" id="HPBE_0001885401-mRNA-1">
    <property type="protein sequence ID" value="HPBE_0001885401-mRNA-1"/>
    <property type="gene ID" value="HPBE_0001885401"/>
</dbReference>
<name>A0A183GA43_HELPZ</name>
<organism evidence="2 3">
    <name type="scientific">Heligmosomoides polygyrus</name>
    <name type="common">Parasitic roundworm</name>
    <dbReference type="NCBI Taxonomy" id="6339"/>
    <lineage>
        <taxon>Eukaryota</taxon>
        <taxon>Metazoa</taxon>
        <taxon>Ecdysozoa</taxon>
        <taxon>Nematoda</taxon>
        <taxon>Chromadorea</taxon>
        <taxon>Rhabditida</taxon>
        <taxon>Rhabditina</taxon>
        <taxon>Rhabditomorpha</taxon>
        <taxon>Strongyloidea</taxon>
        <taxon>Heligmosomidae</taxon>
        <taxon>Heligmosomoides</taxon>
    </lineage>
</organism>
<accession>A0A183GA43</accession>
<evidence type="ECO:0000313" key="3">
    <source>
        <dbReference type="WBParaSite" id="HPBE_0001885401-mRNA-1"/>
    </source>
</evidence>
<sequence>MSVISLARRGEQFPVAPRGGTDIATDDESRKYQNEIKMNVILLGACSAVEGGAGCRIPRYHGAECWSATMEVETRFMETKMLRWTAGLTRLDRIRNDAIRQKFGVAPIAYKMREARDGTATFSVERNTASLDKP</sequence>
<accession>A0A3P8EMJ1</accession>
<evidence type="ECO:0000313" key="1">
    <source>
        <dbReference type="EMBL" id="VDP13149.1"/>
    </source>
</evidence>
<reference evidence="1 2" key="1">
    <citation type="submission" date="2018-11" db="EMBL/GenBank/DDBJ databases">
        <authorList>
            <consortium name="Pathogen Informatics"/>
        </authorList>
    </citation>
    <scope>NUCLEOTIDE SEQUENCE [LARGE SCALE GENOMIC DNA]</scope>
</reference>
<keyword evidence="2" id="KW-1185">Reference proteome</keyword>